<dbReference type="Gene3D" id="3.30.300.30">
    <property type="match status" value="1"/>
</dbReference>
<evidence type="ECO:0000313" key="6">
    <source>
        <dbReference type="Proteomes" id="UP000198553"/>
    </source>
</evidence>
<accession>A0A1H8DDI9</accession>
<feature type="domain" description="AMP-dependent synthetase/ligase" evidence="3">
    <location>
        <begin position="15"/>
        <end position="380"/>
    </location>
</feature>
<dbReference type="Pfam" id="PF13193">
    <property type="entry name" value="AMP-binding_C"/>
    <property type="match status" value="1"/>
</dbReference>
<dbReference type="Proteomes" id="UP000198553">
    <property type="component" value="Unassembled WGS sequence"/>
</dbReference>
<evidence type="ECO:0000259" key="3">
    <source>
        <dbReference type="Pfam" id="PF00501"/>
    </source>
</evidence>
<evidence type="ECO:0000313" key="5">
    <source>
        <dbReference type="EMBL" id="SEN04547.1"/>
    </source>
</evidence>
<dbReference type="GO" id="GO:0006631">
    <property type="term" value="P:fatty acid metabolic process"/>
    <property type="evidence" value="ECO:0007669"/>
    <property type="project" value="TreeGrafter"/>
</dbReference>
<dbReference type="SUPFAM" id="SSF56801">
    <property type="entry name" value="Acetyl-CoA synthetase-like"/>
    <property type="match status" value="1"/>
</dbReference>
<reference evidence="6" key="1">
    <citation type="submission" date="2016-10" db="EMBL/GenBank/DDBJ databases">
        <authorList>
            <person name="Varghese N."/>
            <person name="Submissions S."/>
        </authorList>
    </citation>
    <scope>NUCLEOTIDE SEQUENCE [LARGE SCALE GENOMIC DNA]</scope>
    <source>
        <strain evidence="6">B48,IBRC-M 10115,DSM 25386,CECT 8001</strain>
    </source>
</reference>
<keyword evidence="2 5" id="KW-0436">Ligase</keyword>
<evidence type="ECO:0000256" key="2">
    <source>
        <dbReference type="ARBA" id="ARBA00022598"/>
    </source>
</evidence>
<keyword evidence="6" id="KW-1185">Reference proteome</keyword>
<dbReference type="AlphaFoldDB" id="A0A1H8DDI9"/>
<protein>
    <submittedName>
        <fullName evidence="5">Acyl-CoA synthetase (AMP-forming)/AMP-acid ligase II</fullName>
    </submittedName>
</protein>
<comment type="similarity">
    <text evidence="1">Belongs to the ATP-dependent AMP-binding enzyme family.</text>
</comment>
<proteinExistence type="inferred from homology"/>
<dbReference type="InterPro" id="IPR000873">
    <property type="entry name" value="AMP-dep_synth/lig_dom"/>
</dbReference>
<dbReference type="PANTHER" id="PTHR43201:SF5">
    <property type="entry name" value="MEDIUM-CHAIN ACYL-COA LIGASE ACSF2, MITOCHONDRIAL"/>
    <property type="match status" value="1"/>
</dbReference>
<dbReference type="PANTHER" id="PTHR43201">
    <property type="entry name" value="ACYL-COA SYNTHETASE"/>
    <property type="match status" value="1"/>
</dbReference>
<organism evidence="5 6">
    <name type="scientific">Mesobacillus persicus</name>
    <dbReference type="NCBI Taxonomy" id="930146"/>
    <lineage>
        <taxon>Bacteria</taxon>
        <taxon>Bacillati</taxon>
        <taxon>Bacillota</taxon>
        <taxon>Bacilli</taxon>
        <taxon>Bacillales</taxon>
        <taxon>Bacillaceae</taxon>
        <taxon>Mesobacillus</taxon>
    </lineage>
</organism>
<dbReference type="PROSITE" id="PS00455">
    <property type="entry name" value="AMP_BINDING"/>
    <property type="match status" value="1"/>
</dbReference>
<dbReference type="InterPro" id="IPR045851">
    <property type="entry name" value="AMP-bd_C_sf"/>
</dbReference>
<gene>
    <name evidence="5" type="ORF">SAMN05192533_108153</name>
</gene>
<sequence length="524" mass="57833">MNAYLLLNIAGSIVPDQEILTFGTRRQTYAQVIERTGLLASALASYGVRQGDRVGIISTNSPEVVEAFFATFQLGATVVPINYRAKAEELAFMLEDAGLKVLLIEKRYADLLEPLAADKGIARTIIVDGYHRVGQEYEEVIQSSSHPLIDFADVDDSDLAILLYTSGTTSRPKGVMITYGQLSNYVMGHSEAADGLPKGASMIVVPNYHVAGATSICNGIYSGRRLILLRQFEAEDWLQTVEKEKATHAFLVPTMLKRVIDHPNFSKTNLSSLQSLSYGAAPMPFPVIRRAIELFPKTTEFANGFGMTETTSTVSVLGPEDHKLTGSKKEIEKKIQRLSSVGKPLPGVDILIMDDNHKPVEANTIGNVYVRTERSMKGYWKRPDASSETIINGWINTKDMGWLDEDGYLFLSGRSSDMIIRGGENISPQEIEDVLLEHEEVSDVAVIGTPSLDWGEEVMAVIVATNPEASPQPEELIAHCRKYLASFKCPVRIEFVTELPQTSSGKILKKDLREQFLNVSQTKN</sequence>
<dbReference type="Pfam" id="PF00501">
    <property type="entry name" value="AMP-binding"/>
    <property type="match status" value="1"/>
</dbReference>
<dbReference type="InterPro" id="IPR020845">
    <property type="entry name" value="AMP-binding_CS"/>
</dbReference>
<dbReference type="STRING" id="930146.SAMN05192533_108153"/>
<dbReference type="InterPro" id="IPR025110">
    <property type="entry name" value="AMP-bd_C"/>
</dbReference>
<dbReference type="InterPro" id="IPR042099">
    <property type="entry name" value="ANL_N_sf"/>
</dbReference>
<dbReference type="FunFam" id="3.30.300.30:FF:000008">
    <property type="entry name" value="2,3-dihydroxybenzoate-AMP ligase"/>
    <property type="match status" value="1"/>
</dbReference>
<name>A0A1H8DDI9_9BACI</name>
<evidence type="ECO:0000256" key="1">
    <source>
        <dbReference type="ARBA" id="ARBA00006432"/>
    </source>
</evidence>
<feature type="domain" description="AMP-binding enzyme C-terminal" evidence="4">
    <location>
        <begin position="430"/>
        <end position="506"/>
    </location>
</feature>
<dbReference type="EMBL" id="FOBW01000008">
    <property type="protein sequence ID" value="SEN04547.1"/>
    <property type="molecule type" value="Genomic_DNA"/>
</dbReference>
<evidence type="ECO:0000259" key="4">
    <source>
        <dbReference type="Pfam" id="PF13193"/>
    </source>
</evidence>
<dbReference type="GO" id="GO:0031956">
    <property type="term" value="F:medium-chain fatty acid-CoA ligase activity"/>
    <property type="evidence" value="ECO:0007669"/>
    <property type="project" value="TreeGrafter"/>
</dbReference>
<dbReference type="RefSeq" id="WP_170843876.1">
    <property type="nucleotide sequence ID" value="NZ_FOBW01000008.1"/>
</dbReference>
<dbReference type="Gene3D" id="3.40.50.12780">
    <property type="entry name" value="N-terminal domain of ligase-like"/>
    <property type="match status" value="1"/>
</dbReference>